<proteinExistence type="predicted"/>
<keyword evidence="1" id="KW-0805">Transcription regulation</keyword>
<evidence type="ECO:0000256" key="2">
    <source>
        <dbReference type="ARBA" id="ARBA00023125"/>
    </source>
</evidence>
<evidence type="ECO:0000313" key="6">
    <source>
        <dbReference type="Proteomes" id="UP000431901"/>
    </source>
</evidence>
<evidence type="ECO:0000313" key="5">
    <source>
        <dbReference type="EMBL" id="MXQ64434.1"/>
    </source>
</evidence>
<keyword evidence="3" id="KW-0804">Transcription</keyword>
<keyword evidence="2" id="KW-0238">DNA-binding</keyword>
<dbReference type="GO" id="GO:0003677">
    <property type="term" value="F:DNA binding"/>
    <property type="evidence" value="ECO:0007669"/>
    <property type="project" value="UniProtKB-KW"/>
</dbReference>
<dbReference type="AlphaFoldDB" id="A0A6I4WBL2"/>
<dbReference type="SMART" id="SM00345">
    <property type="entry name" value="HTH_GNTR"/>
    <property type="match status" value="1"/>
</dbReference>
<evidence type="ECO:0000259" key="4">
    <source>
        <dbReference type="PROSITE" id="PS50949"/>
    </source>
</evidence>
<dbReference type="PANTHER" id="PTHR43537:SF5">
    <property type="entry name" value="UXU OPERON TRANSCRIPTIONAL REGULATOR"/>
    <property type="match status" value="1"/>
</dbReference>
<dbReference type="RefSeq" id="WP_161102666.1">
    <property type="nucleotide sequence ID" value="NZ_JBHLYI010000013.1"/>
</dbReference>
<dbReference type="Gene3D" id="1.10.10.10">
    <property type="entry name" value="Winged helix-like DNA-binding domain superfamily/Winged helix DNA-binding domain"/>
    <property type="match status" value="1"/>
</dbReference>
<sequence length="247" mass="27407">MAVGGVVEEVTERIAFQIASGRLKAGDGLPSIRKLAAEHGVTLSRIQQVIERLTAAGFVEPRHGVGVIVRDIRLYGGVETWRYLFRFSGTLPDLTVENVREILEHLHLFYQVSFRRLADSPAAVDPAPARRALHQLELLARTEPVRAADVHQGVLQILRTVHASLGGRITLGLLNTMGAMLGEVPDVLEALYADPAEHVWFWNEIVTSWETRDPDRARAALDVLDDWHGRALQRLRDRLAAASARPS</sequence>
<dbReference type="Proteomes" id="UP000431901">
    <property type="component" value="Unassembled WGS sequence"/>
</dbReference>
<dbReference type="PROSITE" id="PS50949">
    <property type="entry name" value="HTH_GNTR"/>
    <property type="match status" value="1"/>
</dbReference>
<keyword evidence="6" id="KW-1185">Reference proteome</keyword>
<dbReference type="InterPro" id="IPR000524">
    <property type="entry name" value="Tscrpt_reg_HTH_GntR"/>
</dbReference>
<dbReference type="GO" id="GO:0003700">
    <property type="term" value="F:DNA-binding transcription factor activity"/>
    <property type="evidence" value="ECO:0007669"/>
    <property type="project" value="InterPro"/>
</dbReference>
<reference evidence="5 6" key="1">
    <citation type="submission" date="2019-12" db="EMBL/GenBank/DDBJ databases">
        <title>Nocardia macrotermitis sp. nov. and Nocardia aurantia sp. nov., isolated from the gut of the fungus growing-termite Macrotermes natalensis.</title>
        <authorList>
            <person name="Christine B."/>
            <person name="Rene B."/>
        </authorList>
    </citation>
    <scope>NUCLEOTIDE SEQUENCE [LARGE SCALE GENOMIC DNA]</scope>
    <source>
        <strain evidence="5 6">DSM 102126</strain>
    </source>
</reference>
<gene>
    <name evidence="5" type="ORF">GQ466_10325</name>
</gene>
<comment type="caution">
    <text evidence="5">The sequence shown here is derived from an EMBL/GenBank/DDBJ whole genome shotgun (WGS) entry which is preliminary data.</text>
</comment>
<dbReference type="SUPFAM" id="SSF46785">
    <property type="entry name" value="Winged helix' DNA-binding domain"/>
    <property type="match status" value="1"/>
</dbReference>
<name>A0A6I4WBL2_9ACTN</name>
<dbReference type="EMBL" id="WUTW01000002">
    <property type="protein sequence ID" value="MXQ64434.1"/>
    <property type="molecule type" value="Genomic_DNA"/>
</dbReference>
<protein>
    <submittedName>
        <fullName evidence="5">GntR family transcriptional regulator</fullName>
    </submittedName>
</protein>
<evidence type="ECO:0000256" key="1">
    <source>
        <dbReference type="ARBA" id="ARBA00023015"/>
    </source>
</evidence>
<dbReference type="PANTHER" id="PTHR43537">
    <property type="entry name" value="TRANSCRIPTIONAL REGULATOR, GNTR FAMILY"/>
    <property type="match status" value="1"/>
</dbReference>
<dbReference type="InterPro" id="IPR036390">
    <property type="entry name" value="WH_DNA-bd_sf"/>
</dbReference>
<organism evidence="5 6">
    <name type="scientific">Actinomadura rayongensis</name>
    <dbReference type="NCBI Taxonomy" id="1429076"/>
    <lineage>
        <taxon>Bacteria</taxon>
        <taxon>Bacillati</taxon>
        <taxon>Actinomycetota</taxon>
        <taxon>Actinomycetes</taxon>
        <taxon>Streptosporangiales</taxon>
        <taxon>Thermomonosporaceae</taxon>
        <taxon>Actinomadura</taxon>
    </lineage>
</organism>
<dbReference type="OrthoDB" id="4537656at2"/>
<dbReference type="CDD" id="cd07377">
    <property type="entry name" value="WHTH_GntR"/>
    <property type="match status" value="1"/>
</dbReference>
<evidence type="ECO:0000256" key="3">
    <source>
        <dbReference type="ARBA" id="ARBA00023163"/>
    </source>
</evidence>
<accession>A0A6I4WBL2</accession>
<dbReference type="InterPro" id="IPR036388">
    <property type="entry name" value="WH-like_DNA-bd_sf"/>
</dbReference>
<feature type="domain" description="HTH gntR-type" evidence="4">
    <location>
        <begin position="4"/>
        <end position="72"/>
    </location>
</feature>
<dbReference type="Pfam" id="PF00392">
    <property type="entry name" value="GntR"/>
    <property type="match status" value="1"/>
</dbReference>